<comment type="caution">
    <text evidence="3">The sequence shown here is derived from an EMBL/GenBank/DDBJ whole genome shotgun (WGS) entry which is preliminary data.</text>
</comment>
<evidence type="ECO:0000313" key="5">
    <source>
        <dbReference type="Proteomes" id="UP000215635"/>
    </source>
</evidence>
<evidence type="ECO:0000313" key="2">
    <source>
        <dbReference type="EMBL" id="MDM7546445.1"/>
    </source>
</evidence>
<evidence type="ECO:0000313" key="3">
    <source>
        <dbReference type="EMBL" id="MDV2633008.1"/>
    </source>
</evidence>
<evidence type="ECO:0000313" key="4">
    <source>
        <dbReference type="EMBL" id="PAK88118.1"/>
    </source>
</evidence>
<feature type="transmembrane region" description="Helical" evidence="1">
    <location>
        <begin position="58"/>
        <end position="78"/>
    </location>
</feature>
<evidence type="ECO:0000313" key="6">
    <source>
        <dbReference type="Proteomes" id="UP001186047"/>
    </source>
</evidence>
<protein>
    <submittedName>
        <fullName evidence="3">Uncharacterized protein</fullName>
    </submittedName>
</protein>
<dbReference type="Proteomes" id="UP001186047">
    <property type="component" value="Unassembled WGS sequence"/>
</dbReference>
<organism evidence="3 6">
    <name type="scientific">Lactococcus lactis</name>
    <dbReference type="NCBI Taxonomy" id="1358"/>
    <lineage>
        <taxon>Bacteria</taxon>
        <taxon>Bacillati</taxon>
        <taxon>Bacillota</taxon>
        <taxon>Bacilli</taxon>
        <taxon>Lactobacillales</taxon>
        <taxon>Streptococcaceae</taxon>
        <taxon>Lactococcus</taxon>
    </lineage>
</organism>
<reference evidence="4 5" key="1">
    <citation type="submission" date="2017-04" db="EMBL/GenBank/DDBJ databases">
        <title>Kefir bacterial isolates.</title>
        <authorList>
            <person name="Kim Y."/>
            <person name="Blasche S."/>
            <person name="Patil K.R."/>
        </authorList>
    </citation>
    <scope>NUCLEOTIDE SEQUENCE [LARGE SCALE GENOMIC DNA]</scope>
    <source>
        <strain evidence="4 5">OG2</strain>
    </source>
</reference>
<dbReference type="EMBL" id="NCWV01000020">
    <property type="protein sequence ID" value="PAK88118.1"/>
    <property type="molecule type" value="Genomic_DNA"/>
</dbReference>
<dbReference type="AlphaFoldDB" id="A0A6B3SAE7"/>
<sequence>MDNITNESDNLIQIFSHNPLALISCIILGIGLLFTFASRQFILVRVLLGNVSFIKQRILGVIFGIVGALLLLFATGNLNL</sequence>
<reference evidence="3" key="3">
    <citation type="submission" date="2023-10" db="EMBL/GenBank/DDBJ databases">
        <title>Production of high quality cheese from raw caw milk (raw cheese).</title>
        <authorList>
            <person name="Samouris G."/>
        </authorList>
    </citation>
    <scope>NUCLEOTIDE SEQUENCE</scope>
    <source>
        <strain evidence="3">M17-3</strain>
    </source>
</reference>
<gene>
    <name evidence="4" type="ORF">B8W88_11100</name>
    <name evidence="2" type="ORF">QUD52_05275</name>
    <name evidence="3" type="ORF">RZO31_08970</name>
</gene>
<evidence type="ECO:0000256" key="1">
    <source>
        <dbReference type="SAM" id="Phobius"/>
    </source>
</evidence>
<reference evidence="2" key="2">
    <citation type="submission" date="2023-06" db="EMBL/GenBank/DDBJ databases">
        <title>Draft Genome Sequences of lactic acid bacteria strains isolated from fermented milk products.</title>
        <authorList>
            <person name="Elcheninov A.G."/>
            <person name="Klyukina A."/>
            <person name="Zayulina K.S."/>
            <person name="Gavirova L.A."/>
            <person name="Shcherbakova P.A."/>
            <person name="Shestakov A.I."/>
            <person name="Kublanov I.V."/>
            <person name="Kochetkova T.V."/>
        </authorList>
    </citation>
    <scope>NUCLEOTIDE SEQUENCE</scope>
    <source>
        <strain evidence="2">TOM.142</strain>
    </source>
</reference>
<dbReference type="RefSeq" id="WP_010905057.1">
    <property type="nucleotide sequence ID" value="NZ_CP033607.1"/>
</dbReference>
<dbReference type="Proteomes" id="UP000215635">
    <property type="component" value="Unassembled WGS sequence"/>
</dbReference>
<name>A0A6B3SAE7_9LACT</name>
<feature type="transmembrane region" description="Helical" evidence="1">
    <location>
        <begin position="20"/>
        <end position="37"/>
    </location>
</feature>
<keyword evidence="1" id="KW-0812">Transmembrane</keyword>
<keyword evidence="1" id="KW-1133">Transmembrane helix</keyword>
<dbReference type="Proteomes" id="UP001240905">
    <property type="component" value="Unassembled WGS sequence"/>
</dbReference>
<accession>A0A6B3SAE7</accession>
<dbReference type="EMBL" id="JAUCAE010000005">
    <property type="protein sequence ID" value="MDM7546445.1"/>
    <property type="molecule type" value="Genomic_DNA"/>
</dbReference>
<proteinExistence type="predicted"/>
<keyword evidence="1" id="KW-0472">Membrane</keyword>
<dbReference type="EMBL" id="JAWHVL010000019">
    <property type="protein sequence ID" value="MDV2633008.1"/>
    <property type="molecule type" value="Genomic_DNA"/>
</dbReference>